<keyword evidence="4" id="KW-1185">Reference proteome</keyword>
<keyword evidence="1" id="KW-0378">Hydrolase</keyword>
<dbReference type="EMBL" id="JACHYB010000001">
    <property type="protein sequence ID" value="MBB3186207.1"/>
    <property type="molecule type" value="Genomic_DNA"/>
</dbReference>
<organism evidence="3 4">
    <name type="scientific">Microbacter margulisiae</name>
    <dbReference type="NCBI Taxonomy" id="1350067"/>
    <lineage>
        <taxon>Bacteria</taxon>
        <taxon>Pseudomonadati</taxon>
        <taxon>Bacteroidota</taxon>
        <taxon>Bacteroidia</taxon>
        <taxon>Bacteroidales</taxon>
        <taxon>Porphyromonadaceae</taxon>
        <taxon>Microbacter</taxon>
    </lineage>
</organism>
<dbReference type="Gene3D" id="2.60.40.1180">
    <property type="entry name" value="Golgi alpha-mannosidase II"/>
    <property type="match status" value="1"/>
</dbReference>
<dbReference type="AlphaFoldDB" id="A0A7W5DNJ6"/>
<dbReference type="InterPro" id="IPR013780">
    <property type="entry name" value="Glyco_hydro_b"/>
</dbReference>
<dbReference type="Proteomes" id="UP000544222">
    <property type="component" value="Unassembled WGS sequence"/>
</dbReference>
<dbReference type="PANTHER" id="PTHR43053">
    <property type="entry name" value="GLYCOSIDASE FAMILY 31"/>
    <property type="match status" value="1"/>
</dbReference>
<dbReference type="InterPro" id="IPR002252">
    <property type="entry name" value="Glyco_hydro_36"/>
</dbReference>
<evidence type="ECO:0008006" key="5">
    <source>
        <dbReference type="Google" id="ProtNLM"/>
    </source>
</evidence>
<dbReference type="Gene3D" id="3.20.20.70">
    <property type="entry name" value="Aldolase class I"/>
    <property type="match status" value="1"/>
</dbReference>
<keyword evidence="2" id="KW-0326">Glycosidase</keyword>
<dbReference type="InterPro" id="IPR017853">
    <property type="entry name" value="GH"/>
</dbReference>
<gene>
    <name evidence="3" type="ORF">FHX64_000370</name>
</gene>
<dbReference type="GO" id="GO:0016052">
    <property type="term" value="P:carbohydrate catabolic process"/>
    <property type="evidence" value="ECO:0007669"/>
    <property type="project" value="InterPro"/>
</dbReference>
<dbReference type="InterPro" id="IPR013785">
    <property type="entry name" value="Aldolase_TIM"/>
</dbReference>
<dbReference type="InterPro" id="IPR050985">
    <property type="entry name" value="Alpha-glycosidase_related"/>
</dbReference>
<dbReference type="RefSeq" id="WP_183412137.1">
    <property type="nucleotide sequence ID" value="NZ_JACHYB010000001.1"/>
</dbReference>
<reference evidence="3 4" key="1">
    <citation type="submission" date="2020-08" db="EMBL/GenBank/DDBJ databases">
        <title>Genomic Encyclopedia of Type Strains, Phase IV (KMG-IV): sequencing the most valuable type-strain genomes for metagenomic binning, comparative biology and taxonomic classification.</title>
        <authorList>
            <person name="Goeker M."/>
        </authorList>
    </citation>
    <scope>NUCLEOTIDE SEQUENCE [LARGE SCALE GENOMIC DNA]</scope>
    <source>
        <strain evidence="3 4">DSM 27471</strain>
    </source>
</reference>
<sequence length="761" mass="84683">MNKIHILVIYCILCCSNSFISLKAKNSLPYKSDFNKKTGVLKFSTSMIHSSGCFMVKFAGKNGIQDLSLKDFIKHIQIGNSLADTSAMDIYSGVDSTHALEFDLIIRNYKAMKGFSVQIKLKNNSLKPINLYSIDLINALKPAKRNKLNNLNNWVATPLATGYFPILHISDIDSVKQFGEAISLFDKDGNGFVAGPSGNGLADISIRMLPSLNGQLSLDIESDMSGIRLDPDEERLSQEVLFIFDRPENAINNWAHAAVEKLQSSISLLPMNGWCSWYDKTTNITEESIKDVIDCFRKNRDQLPFRVIQIDDGYQVMDGDWNPNSKFNGGLTSLVKIIKESGSVPGIWLSPIKINPANQWAKANLSSLKHEYDGSLSLEEPNMFHPDGKLTIDATSPKARDFISGIIKQKVDEGFRYLKLDFCDLITPPFYNPKMTSFQAYRNLFKIYRQAAGDSIYIMGCTVNPERATAGLANANRIGPDAYRGGVRRAMDYLLRLQQFNGVWSANDPDVFYLADSIKGADLVQGGMDLVKTWISAVGLSGGQAFISDPVDALGASAYFRNFDILVPQIKEKSKTIGFGTTINFTKFGFNNIQNGINNGVYLLWNPSTKDSTISISFNEIGLDPNKEYAVYSFWDNKFDGIARKNWNSKILRPSASQLLRFTDISKEKEGIPVVIGSNLHISCGNTEIENIVATSSVIKISLNSSGAKCGSILIYSHRILSLSAFRNLKVKEITQISPNVWKVEINERQGTEQTIEFDIK</sequence>
<dbReference type="CDD" id="cd14791">
    <property type="entry name" value="GH36"/>
    <property type="match status" value="1"/>
</dbReference>
<dbReference type="GO" id="GO:0004557">
    <property type="term" value="F:alpha-galactosidase activity"/>
    <property type="evidence" value="ECO:0007669"/>
    <property type="project" value="InterPro"/>
</dbReference>
<evidence type="ECO:0000313" key="4">
    <source>
        <dbReference type="Proteomes" id="UP000544222"/>
    </source>
</evidence>
<dbReference type="PANTHER" id="PTHR43053:SF3">
    <property type="entry name" value="ALPHA-GALACTOSIDASE C-RELATED"/>
    <property type="match status" value="1"/>
</dbReference>
<comment type="caution">
    <text evidence="3">The sequence shown here is derived from an EMBL/GenBank/DDBJ whole genome shotgun (WGS) entry which is preliminary data.</text>
</comment>
<evidence type="ECO:0000313" key="3">
    <source>
        <dbReference type="EMBL" id="MBB3186207.1"/>
    </source>
</evidence>
<evidence type="ECO:0000256" key="1">
    <source>
        <dbReference type="ARBA" id="ARBA00022801"/>
    </source>
</evidence>
<dbReference type="SUPFAM" id="SSF51445">
    <property type="entry name" value="(Trans)glycosidases"/>
    <property type="match status" value="1"/>
</dbReference>
<name>A0A7W5DNJ6_9PORP</name>
<accession>A0A7W5DNJ6</accession>
<protein>
    <recommendedName>
        <fullName evidence="5">Alpha-galactosidase</fullName>
    </recommendedName>
</protein>
<evidence type="ECO:0000256" key="2">
    <source>
        <dbReference type="ARBA" id="ARBA00023295"/>
    </source>
</evidence>
<proteinExistence type="predicted"/>